<dbReference type="InterPro" id="IPR050327">
    <property type="entry name" value="Proton-linked_MCT"/>
</dbReference>
<feature type="transmembrane region" description="Helical" evidence="3">
    <location>
        <begin position="32"/>
        <end position="52"/>
    </location>
</feature>
<dbReference type="Pfam" id="PF07690">
    <property type="entry name" value="MFS_1"/>
    <property type="match status" value="1"/>
</dbReference>
<feature type="transmembrane region" description="Helical" evidence="3">
    <location>
        <begin position="352"/>
        <end position="372"/>
    </location>
</feature>
<feature type="transmembrane region" description="Helical" evidence="3">
    <location>
        <begin position="91"/>
        <end position="110"/>
    </location>
</feature>
<dbReference type="GO" id="GO:0016020">
    <property type="term" value="C:membrane"/>
    <property type="evidence" value="ECO:0007669"/>
    <property type="project" value="UniProtKB-SubCell"/>
</dbReference>
<feature type="transmembrane region" description="Helical" evidence="3">
    <location>
        <begin position="315"/>
        <end position="340"/>
    </location>
</feature>
<feature type="transmembrane region" description="Helical" evidence="3">
    <location>
        <begin position="260"/>
        <end position="279"/>
    </location>
</feature>
<dbReference type="InterPro" id="IPR020846">
    <property type="entry name" value="MFS_dom"/>
</dbReference>
<evidence type="ECO:0000256" key="3">
    <source>
        <dbReference type="SAM" id="Phobius"/>
    </source>
</evidence>
<name>A0A1L9RSB9_ASPWE</name>
<organism evidence="5 6">
    <name type="scientific">Aspergillus wentii DTO 134E9</name>
    <dbReference type="NCBI Taxonomy" id="1073089"/>
    <lineage>
        <taxon>Eukaryota</taxon>
        <taxon>Fungi</taxon>
        <taxon>Dikarya</taxon>
        <taxon>Ascomycota</taxon>
        <taxon>Pezizomycotina</taxon>
        <taxon>Eurotiomycetes</taxon>
        <taxon>Eurotiomycetidae</taxon>
        <taxon>Eurotiales</taxon>
        <taxon>Aspergillaceae</taxon>
        <taxon>Aspergillus</taxon>
        <taxon>Aspergillus subgen. Cremei</taxon>
    </lineage>
</organism>
<dbReference type="EMBL" id="KV878211">
    <property type="protein sequence ID" value="OJJ37841.1"/>
    <property type="molecule type" value="Genomic_DNA"/>
</dbReference>
<dbReference type="VEuPathDB" id="FungiDB:ASPWEDRAFT_739096"/>
<dbReference type="PANTHER" id="PTHR11360">
    <property type="entry name" value="MONOCARBOXYLATE TRANSPORTER"/>
    <property type="match status" value="1"/>
</dbReference>
<dbReference type="PANTHER" id="PTHR11360:SF234">
    <property type="entry name" value="MFS-TYPE TRANSPORTER DBAD-RELATED"/>
    <property type="match status" value="1"/>
</dbReference>
<keyword evidence="3" id="KW-0812">Transmembrane</keyword>
<proteinExistence type="inferred from homology"/>
<feature type="transmembrane region" description="Helical" evidence="3">
    <location>
        <begin position="151"/>
        <end position="171"/>
    </location>
</feature>
<dbReference type="PROSITE" id="PS50850">
    <property type="entry name" value="MFS"/>
    <property type="match status" value="1"/>
</dbReference>
<dbReference type="OrthoDB" id="6509908at2759"/>
<dbReference type="InterPro" id="IPR036259">
    <property type="entry name" value="MFS_trans_sf"/>
</dbReference>
<gene>
    <name evidence="5" type="ORF">ASPWEDRAFT_739096</name>
</gene>
<sequence>MTDSPKAEVKVVTPPPPPNGGLKAWLQVVGSFMLVLNTWGLANSFGIFQTYYSTTLLTTASPSAISWIGSIQGFLLLFVGVLCGRAFDAGYFYPVVALGIILEVFGMMMTSLSTTYYQIFLAQGLCVGLGSGCLFTPAISLVGTYFSTRRSLATGIAASGSSVGGIVYPILIRRLIVTVGFPWAVRTMGFVMLATLGIGVSLLRPRLPPRRSGPLVDVDAFKEPAYATFVVGLALAFTAFFIPFFYAESYALGIGVDSDLSFYILSIMNAGGMIGRMVPNAIADKVGNLNVIVPCAYISGITVLAWSSVQRLPNLIAASFLYSFFSGGLMALPPAVLVGLSPNLSQIGVRVGMALTVASVGVLIGSPIAGAILASQSKQDKVDFTGTLIFTGVVLLACGGFMNVTRVVKAGFTWGKV</sequence>
<feature type="domain" description="Major facilitator superfamily (MFS) profile" evidence="4">
    <location>
        <begin position="23"/>
        <end position="409"/>
    </location>
</feature>
<keyword evidence="6" id="KW-1185">Reference proteome</keyword>
<comment type="similarity">
    <text evidence="2">Belongs to the major facilitator superfamily. Monocarboxylate porter (TC 2.A.1.13) family.</text>
</comment>
<accession>A0A1L9RSB9</accession>
<evidence type="ECO:0000256" key="1">
    <source>
        <dbReference type="ARBA" id="ARBA00004141"/>
    </source>
</evidence>
<comment type="subcellular location">
    <subcellularLocation>
        <location evidence="1">Membrane</location>
        <topology evidence="1">Multi-pass membrane protein</topology>
    </subcellularLocation>
</comment>
<feature type="transmembrane region" description="Helical" evidence="3">
    <location>
        <begin position="291"/>
        <end position="309"/>
    </location>
</feature>
<evidence type="ECO:0000313" key="5">
    <source>
        <dbReference type="EMBL" id="OJJ37841.1"/>
    </source>
</evidence>
<dbReference type="AlphaFoldDB" id="A0A1L9RSB9"/>
<evidence type="ECO:0000313" key="6">
    <source>
        <dbReference type="Proteomes" id="UP000184383"/>
    </source>
</evidence>
<evidence type="ECO:0000259" key="4">
    <source>
        <dbReference type="PROSITE" id="PS50850"/>
    </source>
</evidence>
<feature type="transmembrane region" description="Helical" evidence="3">
    <location>
        <begin position="384"/>
        <end position="404"/>
    </location>
</feature>
<dbReference type="Gene3D" id="1.20.1250.20">
    <property type="entry name" value="MFS general substrate transporter like domains"/>
    <property type="match status" value="2"/>
</dbReference>
<dbReference type="SUPFAM" id="SSF103473">
    <property type="entry name" value="MFS general substrate transporter"/>
    <property type="match status" value="1"/>
</dbReference>
<dbReference type="GO" id="GO:0022857">
    <property type="term" value="F:transmembrane transporter activity"/>
    <property type="evidence" value="ECO:0007669"/>
    <property type="project" value="InterPro"/>
</dbReference>
<feature type="transmembrane region" description="Helical" evidence="3">
    <location>
        <begin position="64"/>
        <end position="84"/>
    </location>
</feature>
<keyword evidence="3" id="KW-0472">Membrane</keyword>
<evidence type="ECO:0000256" key="2">
    <source>
        <dbReference type="ARBA" id="ARBA00006727"/>
    </source>
</evidence>
<feature type="transmembrane region" description="Helical" evidence="3">
    <location>
        <begin position="224"/>
        <end position="245"/>
    </location>
</feature>
<feature type="transmembrane region" description="Helical" evidence="3">
    <location>
        <begin position="183"/>
        <end position="203"/>
    </location>
</feature>
<dbReference type="Proteomes" id="UP000184383">
    <property type="component" value="Unassembled WGS sequence"/>
</dbReference>
<dbReference type="InterPro" id="IPR011701">
    <property type="entry name" value="MFS"/>
</dbReference>
<dbReference type="RefSeq" id="XP_040691517.1">
    <property type="nucleotide sequence ID" value="XM_040839396.1"/>
</dbReference>
<keyword evidence="3" id="KW-1133">Transmembrane helix</keyword>
<feature type="transmembrane region" description="Helical" evidence="3">
    <location>
        <begin position="116"/>
        <end position="139"/>
    </location>
</feature>
<dbReference type="GeneID" id="63755244"/>
<reference evidence="6" key="1">
    <citation type="journal article" date="2017" name="Genome Biol.">
        <title>Comparative genomics reveals high biological diversity and specific adaptations in the industrially and medically important fungal genus Aspergillus.</title>
        <authorList>
            <person name="de Vries R.P."/>
            <person name="Riley R."/>
            <person name="Wiebenga A."/>
            <person name="Aguilar-Osorio G."/>
            <person name="Amillis S."/>
            <person name="Uchima C.A."/>
            <person name="Anderluh G."/>
            <person name="Asadollahi M."/>
            <person name="Askin M."/>
            <person name="Barry K."/>
            <person name="Battaglia E."/>
            <person name="Bayram O."/>
            <person name="Benocci T."/>
            <person name="Braus-Stromeyer S.A."/>
            <person name="Caldana C."/>
            <person name="Canovas D."/>
            <person name="Cerqueira G.C."/>
            <person name="Chen F."/>
            <person name="Chen W."/>
            <person name="Choi C."/>
            <person name="Clum A."/>
            <person name="Dos Santos R.A."/>
            <person name="Damasio A.R."/>
            <person name="Diallinas G."/>
            <person name="Emri T."/>
            <person name="Fekete E."/>
            <person name="Flipphi M."/>
            <person name="Freyberg S."/>
            <person name="Gallo A."/>
            <person name="Gournas C."/>
            <person name="Habgood R."/>
            <person name="Hainaut M."/>
            <person name="Harispe M.L."/>
            <person name="Henrissat B."/>
            <person name="Hilden K.S."/>
            <person name="Hope R."/>
            <person name="Hossain A."/>
            <person name="Karabika E."/>
            <person name="Karaffa L."/>
            <person name="Karanyi Z."/>
            <person name="Krasevec N."/>
            <person name="Kuo A."/>
            <person name="Kusch H."/>
            <person name="LaButti K."/>
            <person name="Lagendijk E.L."/>
            <person name="Lapidus A."/>
            <person name="Levasseur A."/>
            <person name="Lindquist E."/>
            <person name="Lipzen A."/>
            <person name="Logrieco A.F."/>
            <person name="MacCabe A."/>
            <person name="Maekelae M.R."/>
            <person name="Malavazi I."/>
            <person name="Melin P."/>
            <person name="Meyer V."/>
            <person name="Mielnichuk N."/>
            <person name="Miskei M."/>
            <person name="Molnar A.P."/>
            <person name="Mule G."/>
            <person name="Ngan C.Y."/>
            <person name="Orejas M."/>
            <person name="Orosz E."/>
            <person name="Ouedraogo J.P."/>
            <person name="Overkamp K.M."/>
            <person name="Park H.-S."/>
            <person name="Perrone G."/>
            <person name="Piumi F."/>
            <person name="Punt P.J."/>
            <person name="Ram A.F."/>
            <person name="Ramon A."/>
            <person name="Rauscher S."/>
            <person name="Record E."/>
            <person name="Riano-Pachon D.M."/>
            <person name="Robert V."/>
            <person name="Roehrig J."/>
            <person name="Ruller R."/>
            <person name="Salamov A."/>
            <person name="Salih N.S."/>
            <person name="Samson R.A."/>
            <person name="Sandor E."/>
            <person name="Sanguinetti M."/>
            <person name="Schuetze T."/>
            <person name="Sepcic K."/>
            <person name="Shelest E."/>
            <person name="Sherlock G."/>
            <person name="Sophianopoulou V."/>
            <person name="Squina F.M."/>
            <person name="Sun H."/>
            <person name="Susca A."/>
            <person name="Todd R.B."/>
            <person name="Tsang A."/>
            <person name="Unkles S.E."/>
            <person name="van de Wiele N."/>
            <person name="van Rossen-Uffink D."/>
            <person name="Oliveira J.V."/>
            <person name="Vesth T.C."/>
            <person name="Visser J."/>
            <person name="Yu J.-H."/>
            <person name="Zhou M."/>
            <person name="Andersen M.R."/>
            <person name="Archer D.B."/>
            <person name="Baker S.E."/>
            <person name="Benoit I."/>
            <person name="Brakhage A.A."/>
            <person name="Braus G.H."/>
            <person name="Fischer R."/>
            <person name="Frisvad J.C."/>
            <person name="Goldman G.H."/>
            <person name="Houbraken J."/>
            <person name="Oakley B."/>
            <person name="Pocsi I."/>
            <person name="Scazzocchio C."/>
            <person name="Seiboth B."/>
            <person name="vanKuyk P.A."/>
            <person name="Wortman J."/>
            <person name="Dyer P.S."/>
            <person name="Grigoriev I.V."/>
        </authorList>
    </citation>
    <scope>NUCLEOTIDE SEQUENCE [LARGE SCALE GENOMIC DNA]</scope>
    <source>
        <strain evidence="6">DTO 134E9</strain>
    </source>
</reference>
<protein>
    <recommendedName>
        <fullName evidence="4">Major facilitator superfamily (MFS) profile domain-containing protein</fullName>
    </recommendedName>
</protein>